<dbReference type="RefSeq" id="WP_126075267.1">
    <property type="nucleotide sequence ID" value="NZ_CP051166.1"/>
</dbReference>
<evidence type="ECO:0000313" key="3">
    <source>
        <dbReference type="EMBL" id="RSZ58063.1"/>
    </source>
</evidence>
<accession>A0A430HKM5</accession>
<dbReference type="EMBL" id="RXLQ01000008">
    <property type="protein sequence ID" value="RSZ58063.1"/>
    <property type="molecule type" value="Genomic_DNA"/>
</dbReference>
<sequence length="192" mass="21457">MRLLPWRPAPHGEEISEQLDIIPATVQVLQHVRFKYGCRHCDRHAEASTIITSPMPAQPMPGSIASASTLATVLTAKYVDGTPMYRMHAALLRGEVEVARTTLSQWAIKAGVMATPLYEAMRQVLRQCPVIHGDETRVQVLKEDGRSAQSQSYMWACGIEPYAYLRHILTELPCRQAGADVTDLLPFNFKKN</sequence>
<gene>
    <name evidence="3" type="ORF">EJB06_17365</name>
</gene>
<evidence type="ECO:0008006" key="5">
    <source>
        <dbReference type="Google" id="ProtNLM"/>
    </source>
</evidence>
<dbReference type="PANTHER" id="PTHR33678">
    <property type="entry name" value="BLL1576 PROTEIN"/>
    <property type="match status" value="1"/>
</dbReference>
<evidence type="ECO:0000259" key="1">
    <source>
        <dbReference type="Pfam" id="PF03050"/>
    </source>
</evidence>
<organism evidence="3 4">
    <name type="scientific">Massilia atriviolacea</name>
    <dbReference type="NCBI Taxonomy" id="2495579"/>
    <lineage>
        <taxon>Bacteria</taxon>
        <taxon>Pseudomonadati</taxon>
        <taxon>Pseudomonadota</taxon>
        <taxon>Betaproteobacteria</taxon>
        <taxon>Burkholderiales</taxon>
        <taxon>Oxalobacteraceae</taxon>
        <taxon>Telluria group</taxon>
        <taxon>Massilia</taxon>
    </lineage>
</organism>
<dbReference type="Pfam" id="PF13005">
    <property type="entry name" value="zf-IS66"/>
    <property type="match status" value="1"/>
</dbReference>
<dbReference type="InterPro" id="IPR024474">
    <property type="entry name" value="Znf_dom_IS66"/>
</dbReference>
<name>A0A430HKM5_9BURK</name>
<dbReference type="OrthoDB" id="9794514at2"/>
<feature type="domain" description="Transposase IS66 central" evidence="1">
    <location>
        <begin position="63"/>
        <end position="157"/>
    </location>
</feature>
<dbReference type="AlphaFoldDB" id="A0A430HKM5"/>
<proteinExistence type="predicted"/>
<comment type="caution">
    <text evidence="3">The sequence shown here is derived from an EMBL/GenBank/DDBJ whole genome shotgun (WGS) entry which is preliminary data.</text>
</comment>
<protein>
    <recommendedName>
        <fullName evidence="5">IS66 family transposase</fullName>
    </recommendedName>
</protein>
<evidence type="ECO:0000313" key="4">
    <source>
        <dbReference type="Proteomes" id="UP000278085"/>
    </source>
</evidence>
<dbReference type="InterPro" id="IPR004291">
    <property type="entry name" value="Transposase_IS66_central"/>
</dbReference>
<reference evidence="3 4" key="1">
    <citation type="submission" date="2018-12" db="EMBL/GenBank/DDBJ databases">
        <authorList>
            <person name="Yang E."/>
        </authorList>
    </citation>
    <scope>NUCLEOTIDE SEQUENCE [LARGE SCALE GENOMIC DNA]</scope>
    <source>
        <strain evidence="3 4">SOD</strain>
    </source>
</reference>
<evidence type="ECO:0000259" key="2">
    <source>
        <dbReference type="Pfam" id="PF13005"/>
    </source>
</evidence>
<feature type="domain" description="Transposase IS66 zinc-finger binding" evidence="2">
    <location>
        <begin position="12"/>
        <end position="42"/>
    </location>
</feature>
<keyword evidence="4" id="KW-1185">Reference proteome</keyword>
<dbReference type="Proteomes" id="UP000278085">
    <property type="component" value="Unassembled WGS sequence"/>
</dbReference>
<dbReference type="InterPro" id="IPR052344">
    <property type="entry name" value="Transposase-related"/>
</dbReference>
<dbReference type="Pfam" id="PF03050">
    <property type="entry name" value="DDE_Tnp_IS66"/>
    <property type="match status" value="1"/>
</dbReference>
<dbReference type="PANTHER" id="PTHR33678:SF1">
    <property type="entry name" value="BLL1576 PROTEIN"/>
    <property type="match status" value="1"/>
</dbReference>